<dbReference type="OrthoDB" id="7275033at2"/>
<evidence type="ECO:0000256" key="1">
    <source>
        <dbReference type="SAM" id="MobiDB-lite"/>
    </source>
</evidence>
<proteinExistence type="predicted"/>
<comment type="caution">
    <text evidence="3">The sequence shown here is derived from an EMBL/GenBank/DDBJ whole genome shotgun (WGS) entry which is preliminary data.</text>
</comment>
<evidence type="ECO:0008006" key="5">
    <source>
        <dbReference type="Google" id="ProtNLM"/>
    </source>
</evidence>
<sequence>MRHGLLWASLALPALLAACAKPETPVVQSTRPVYAIDMVGGAKLCTVPENPKLVDAQQTEVAMTVGNDGGWCGVKVSRPGPAPFDAGLLAARPDHGRVQVHTVGDWTRVDYTPDPGFVGTDSFTVRLLPGSTTLRVNATVQGVAQPVAAAAPAVVTPRVTEPTPVSTSGKPAASKPAAKAKR</sequence>
<gene>
    <name evidence="3" type="ORF">E0493_12390</name>
</gene>
<feature type="region of interest" description="Disordered" evidence="1">
    <location>
        <begin position="154"/>
        <end position="182"/>
    </location>
</feature>
<dbReference type="Proteomes" id="UP000460715">
    <property type="component" value="Unassembled WGS sequence"/>
</dbReference>
<keyword evidence="4" id="KW-1185">Reference proteome</keyword>
<dbReference type="Gene3D" id="2.60.40.3440">
    <property type="match status" value="1"/>
</dbReference>
<accession>A0A845B959</accession>
<organism evidence="3 4">
    <name type="scientific">Teichococcus coralli</name>
    <dbReference type="NCBI Taxonomy" id="2545983"/>
    <lineage>
        <taxon>Bacteria</taxon>
        <taxon>Pseudomonadati</taxon>
        <taxon>Pseudomonadota</taxon>
        <taxon>Alphaproteobacteria</taxon>
        <taxon>Acetobacterales</taxon>
        <taxon>Roseomonadaceae</taxon>
        <taxon>Roseomonas</taxon>
    </lineage>
</organism>
<name>A0A845B959_9PROT</name>
<evidence type="ECO:0000313" key="3">
    <source>
        <dbReference type="EMBL" id="MXP64143.1"/>
    </source>
</evidence>
<dbReference type="PROSITE" id="PS51257">
    <property type="entry name" value="PROKAR_LIPOPROTEIN"/>
    <property type="match status" value="1"/>
</dbReference>
<evidence type="ECO:0000313" key="4">
    <source>
        <dbReference type="Proteomes" id="UP000460715"/>
    </source>
</evidence>
<protein>
    <recommendedName>
        <fullName evidence="5">Lipoprotein</fullName>
    </recommendedName>
</protein>
<keyword evidence="2" id="KW-0732">Signal</keyword>
<dbReference type="AlphaFoldDB" id="A0A845B959"/>
<reference evidence="3 4" key="1">
    <citation type="submission" date="2019-03" db="EMBL/GenBank/DDBJ databases">
        <title>Roseomonas sp. a novel Roseomonas species isolated from Sea whip Gorgonian.</title>
        <authorList>
            <person name="Li F."/>
            <person name="Pan X."/>
            <person name="Huang S."/>
            <person name="Li Z."/>
            <person name="Meng B."/>
        </authorList>
    </citation>
    <scope>NUCLEOTIDE SEQUENCE [LARGE SCALE GENOMIC DNA]</scope>
    <source>
        <strain evidence="3 4">M0104</strain>
    </source>
</reference>
<feature type="chain" id="PRO_5032570796" description="Lipoprotein" evidence="2">
    <location>
        <begin position="21"/>
        <end position="182"/>
    </location>
</feature>
<evidence type="ECO:0000256" key="2">
    <source>
        <dbReference type="SAM" id="SignalP"/>
    </source>
</evidence>
<dbReference type="EMBL" id="SNVJ01000009">
    <property type="protein sequence ID" value="MXP64143.1"/>
    <property type="molecule type" value="Genomic_DNA"/>
</dbReference>
<feature type="signal peptide" evidence="2">
    <location>
        <begin position="1"/>
        <end position="20"/>
    </location>
</feature>
<dbReference type="RefSeq" id="WP_160937272.1">
    <property type="nucleotide sequence ID" value="NZ_SNVJ01000009.1"/>
</dbReference>